<proteinExistence type="predicted"/>
<dbReference type="Pfam" id="PF18962">
    <property type="entry name" value="Por_Secre_tail"/>
    <property type="match status" value="1"/>
</dbReference>
<dbReference type="NCBIfam" id="TIGR04183">
    <property type="entry name" value="Por_Secre_tail"/>
    <property type="match status" value="1"/>
</dbReference>
<dbReference type="InterPro" id="IPR026444">
    <property type="entry name" value="Secre_tail"/>
</dbReference>
<reference evidence="5" key="1">
    <citation type="submission" date="2019-01" db="EMBL/GenBank/DDBJ databases">
        <title>Cytophagaceae bacterium strain CAR-16.</title>
        <authorList>
            <person name="Chen W.-M."/>
        </authorList>
    </citation>
    <scope>NUCLEOTIDE SEQUENCE [LARGE SCALE GENOMIC DNA]</scope>
    <source>
        <strain evidence="5">ICH-30</strain>
    </source>
</reference>
<keyword evidence="2" id="KW-1133">Transmembrane helix</keyword>
<accession>A0A4Q1KY14</accession>
<evidence type="ECO:0000259" key="3">
    <source>
        <dbReference type="Pfam" id="PF18962"/>
    </source>
</evidence>
<evidence type="ECO:0000256" key="1">
    <source>
        <dbReference type="ARBA" id="ARBA00022729"/>
    </source>
</evidence>
<feature type="domain" description="Secretion system C-terminal sorting" evidence="3">
    <location>
        <begin position="238"/>
        <end position="295"/>
    </location>
</feature>
<organism evidence="4 5">
    <name type="scientific">Flavobacterium piscinae</name>
    <dbReference type="NCBI Taxonomy" id="2506424"/>
    <lineage>
        <taxon>Bacteria</taxon>
        <taxon>Pseudomonadati</taxon>
        <taxon>Bacteroidota</taxon>
        <taxon>Flavobacteriia</taxon>
        <taxon>Flavobacteriales</taxon>
        <taxon>Flavobacteriaceae</taxon>
        <taxon>Flavobacterium</taxon>
    </lineage>
</organism>
<gene>
    <name evidence="4" type="ORF">EQG68_03985</name>
</gene>
<comment type="caution">
    <text evidence="4">The sequence shown here is derived from an EMBL/GenBank/DDBJ whole genome shotgun (WGS) entry which is preliminary data.</text>
</comment>
<dbReference type="Proteomes" id="UP000289734">
    <property type="component" value="Unassembled WGS sequence"/>
</dbReference>
<keyword evidence="2" id="KW-0472">Membrane</keyword>
<keyword evidence="5" id="KW-1185">Reference proteome</keyword>
<protein>
    <submittedName>
        <fullName evidence="4">T9SS type A sorting domain-containing protein</fullName>
    </submittedName>
</protein>
<name>A0A4Q1KY14_9FLAO</name>
<dbReference type="AlphaFoldDB" id="A0A4Q1KY14"/>
<feature type="transmembrane region" description="Helical" evidence="2">
    <location>
        <begin position="5"/>
        <end position="23"/>
    </location>
</feature>
<evidence type="ECO:0000313" key="4">
    <source>
        <dbReference type="EMBL" id="RXR34204.1"/>
    </source>
</evidence>
<evidence type="ECO:0000256" key="2">
    <source>
        <dbReference type="SAM" id="Phobius"/>
    </source>
</evidence>
<sequence length="297" mass="34184">MLKKIIYISLFLNCFTIIGQTYIPLLDTQNEWHFTTCYEGCLTDIYYTNGDTLVNNKNHKILDGYHYISRTFLLHEDVAEKKVSLTKISPNRIDEYLLYDFGLEEGDTFEMKNPITPFPEEGGLYVLDSIRNVEIWSGTMRKHFYFSPHETNQISTQNAIWVEGVGSLSLINAPGGHPDINNVGLLNCFFKNGELFYSNLTPEVTVCEPTILSLSEDKELEIIVYYPENDKSVCFLKNIENITKIDLFDLNGRKLASFQNSNQNEIQLDVSSFSSGIYNLKLYCYDGEKQIKIIVRH</sequence>
<dbReference type="RefSeq" id="WP_129463488.1">
    <property type="nucleotide sequence ID" value="NZ_SBKQ01000003.1"/>
</dbReference>
<evidence type="ECO:0000313" key="5">
    <source>
        <dbReference type="Proteomes" id="UP000289734"/>
    </source>
</evidence>
<dbReference type="OrthoDB" id="1413366at2"/>
<keyword evidence="2" id="KW-0812">Transmembrane</keyword>
<keyword evidence="1" id="KW-0732">Signal</keyword>
<dbReference type="EMBL" id="SBKQ01000003">
    <property type="protein sequence ID" value="RXR34204.1"/>
    <property type="molecule type" value="Genomic_DNA"/>
</dbReference>